<proteinExistence type="predicted"/>
<protein>
    <submittedName>
        <fullName evidence="1">Uncharacterized protein</fullName>
    </submittedName>
</protein>
<sequence>MFCRCPEKEKVLQGNPQQELTVHLPAANLRKRLQDMRLLSKRRGVNWLLSGRRGWDFMYDPTIDINMMLVREFYANRNEKSQKEVYMRRRRIPCHFGDIEGVLQLPRLEGKSGHHQAGERYDNNELDMNEVMRVIGQERATWLAVPGRLDKNLLNKDAGCG</sequence>
<evidence type="ECO:0000313" key="2">
    <source>
        <dbReference type="Proteomes" id="UP001341840"/>
    </source>
</evidence>
<name>A0ABU6RSM9_9FABA</name>
<dbReference type="Proteomes" id="UP001341840">
    <property type="component" value="Unassembled WGS sequence"/>
</dbReference>
<accession>A0ABU6RSM9</accession>
<reference evidence="1 2" key="1">
    <citation type="journal article" date="2023" name="Plants (Basel)">
        <title>Bridging the Gap: Combining Genomics and Transcriptomics Approaches to Understand Stylosanthes scabra, an Orphan Legume from the Brazilian Caatinga.</title>
        <authorList>
            <person name="Ferreira-Neto J.R.C."/>
            <person name="da Silva M.D."/>
            <person name="Binneck E."/>
            <person name="de Melo N.F."/>
            <person name="da Silva R.H."/>
            <person name="de Melo A.L.T.M."/>
            <person name="Pandolfi V."/>
            <person name="Bustamante F.O."/>
            <person name="Brasileiro-Vidal A.C."/>
            <person name="Benko-Iseppon A.M."/>
        </authorList>
    </citation>
    <scope>NUCLEOTIDE SEQUENCE [LARGE SCALE GENOMIC DNA]</scope>
    <source>
        <tissue evidence="1">Leaves</tissue>
    </source>
</reference>
<dbReference type="EMBL" id="JASCZI010031387">
    <property type="protein sequence ID" value="MED6126668.1"/>
    <property type="molecule type" value="Genomic_DNA"/>
</dbReference>
<keyword evidence="2" id="KW-1185">Reference proteome</keyword>
<organism evidence="1 2">
    <name type="scientific">Stylosanthes scabra</name>
    <dbReference type="NCBI Taxonomy" id="79078"/>
    <lineage>
        <taxon>Eukaryota</taxon>
        <taxon>Viridiplantae</taxon>
        <taxon>Streptophyta</taxon>
        <taxon>Embryophyta</taxon>
        <taxon>Tracheophyta</taxon>
        <taxon>Spermatophyta</taxon>
        <taxon>Magnoliopsida</taxon>
        <taxon>eudicotyledons</taxon>
        <taxon>Gunneridae</taxon>
        <taxon>Pentapetalae</taxon>
        <taxon>rosids</taxon>
        <taxon>fabids</taxon>
        <taxon>Fabales</taxon>
        <taxon>Fabaceae</taxon>
        <taxon>Papilionoideae</taxon>
        <taxon>50 kb inversion clade</taxon>
        <taxon>dalbergioids sensu lato</taxon>
        <taxon>Dalbergieae</taxon>
        <taxon>Pterocarpus clade</taxon>
        <taxon>Stylosanthes</taxon>
    </lineage>
</organism>
<gene>
    <name evidence="1" type="ORF">PIB30_080618</name>
</gene>
<evidence type="ECO:0000313" key="1">
    <source>
        <dbReference type="EMBL" id="MED6126668.1"/>
    </source>
</evidence>
<comment type="caution">
    <text evidence="1">The sequence shown here is derived from an EMBL/GenBank/DDBJ whole genome shotgun (WGS) entry which is preliminary data.</text>
</comment>